<feature type="transmembrane region" description="Helical" evidence="1">
    <location>
        <begin position="12"/>
        <end position="30"/>
    </location>
</feature>
<dbReference type="EMBL" id="RBKU01000001">
    <property type="protein sequence ID" value="RKR85062.1"/>
    <property type="molecule type" value="Genomic_DNA"/>
</dbReference>
<keyword evidence="3" id="KW-1185">Reference proteome</keyword>
<evidence type="ECO:0000313" key="3">
    <source>
        <dbReference type="Proteomes" id="UP000268007"/>
    </source>
</evidence>
<sequence>MKLQDKGSCSGIAGLITVFIFAAIFIFSKFSSVENPIVKPRTHSAIQSERFFTALDSLQTKIKGFDPSIGNFKSMPSDSIFYEAKDDGHNRIQVAGSNNSIGELTWIWNHGYKDNLKKGIISNFGNISKMMCGQAGQQWVLKELQKKAAPDKPIMEYATINYNQVQFFNDGLSTVTLKIIIL</sequence>
<keyword evidence="1" id="KW-0472">Membrane</keyword>
<dbReference type="Proteomes" id="UP000268007">
    <property type="component" value="Unassembled WGS sequence"/>
</dbReference>
<dbReference type="RefSeq" id="WP_121201134.1">
    <property type="nucleotide sequence ID" value="NZ_RBKU01000001.1"/>
</dbReference>
<organism evidence="2 3">
    <name type="scientific">Mucilaginibacter gracilis</name>
    <dbReference type="NCBI Taxonomy" id="423350"/>
    <lineage>
        <taxon>Bacteria</taxon>
        <taxon>Pseudomonadati</taxon>
        <taxon>Bacteroidota</taxon>
        <taxon>Sphingobacteriia</taxon>
        <taxon>Sphingobacteriales</taxon>
        <taxon>Sphingobacteriaceae</taxon>
        <taxon>Mucilaginibacter</taxon>
    </lineage>
</organism>
<accession>A0A495J9K0</accession>
<proteinExistence type="predicted"/>
<reference evidence="2 3" key="1">
    <citation type="submission" date="2018-10" db="EMBL/GenBank/DDBJ databases">
        <title>Genomic Encyclopedia of Archaeal and Bacterial Type Strains, Phase II (KMG-II): from individual species to whole genera.</title>
        <authorList>
            <person name="Goeker M."/>
        </authorList>
    </citation>
    <scope>NUCLEOTIDE SEQUENCE [LARGE SCALE GENOMIC DNA]</scope>
    <source>
        <strain evidence="2 3">DSM 18602</strain>
    </source>
</reference>
<evidence type="ECO:0000256" key="1">
    <source>
        <dbReference type="SAM" id="Phobius"/>
    </source>
</evidence>
<protein>
    <submittedName>
        <fullName evidence="2">Uncharacterized protein</fullName>
    </submittedName>
</protein>
<name>A0A495J9K0_9SPHI</name>
<dbReference type="AlphaFoldDB" id="A0A495J9K0"/>
<comment type="caution">
    <text evidence="2">The sequence shown here is derived from an EMBL/GenBank/DDBJ whole genome shotgun (WGS) entry which is preliminary data.</text>
</comment>
<keyword evidence="1" id="KW-0812">Transmembrane</keyword>
<evidence type="ECO:0000313" key="2">
    <source>
        <dbReference type="EMBL" id="RKR85062.1"/>
    </source>
</evidence>
<gene>
    <name evidence="2" type="ORF">BDD43_5318</name>
</gene>
<keyword evidence="1" id="KW-1133">Transmembrane helix</keyword>